<accession>A0ABP7TAX0</accession>
<proteinExistence type="predicted"/>
<evidence type="ECO:0000313" key="2">
    <source>
        <dbReference type="Proteomes" id="UP001500968"/>
    </source>
</evidence>
<sequence>MNKLLIFLIFTTLLSCASDKKVIGTYKSNRASLGFFITTIEFKADSTFKYNFSGDLINQDLTGKFSVKQNIVYLKFYKNKGEIESKSDSLSVSEILSGNYHNYDLKNEKGVFYHLKFKIRNEKLLTYRIDNGRLVKRSKVYNGKKYVNEEVYLRKVQ</sequence>
<dbReference type="EMBL" id="BAABCR010000003">
    <property type="protein sequence ID" value="GAA4023639.1"/>
    <property type="molecule type" value="Genomic_DNA"/>
</dbReference>
<keyword evidence="2" id="KW-1185">Reference proteome</keyword>
<gene>
    <name evidence="1" type="ORF">GCM10022386_03290</name>
</gene>
<evidence type="ECO:0000313" key="1">
    <source>
        <dbReference type="EMBL" id="GAA4023639.1"/>
    </source>
</evidence>
<reference evidence="2" key="1">
    <citation type="journal article" date="2019" name="Int. J. Syst. Evol. Microbiol.">
        <title>The Global Catalogue of Microorganisms (GCM) 10K type strain sequencing project: providing services to taxonomists for standard genome sequencing and annotation.</title>
        <authorList>
            <consortium name="The Broad Institute Genomics Platform"/>
            <consortium name="The Broad Institute Genome Sequencing Center for Infectious Disease"/>
            <person name="Wu L."/>
            <person name="Ma J."/>
        </authorList>
    </citation>
    <scope>NUCLEOTIDE SEQUENCE [LARGE SCALE GENOMIC DNA]</scope>
    <source>
        <strain evidence="2">JCM 17064</strain>
    </source>
</reference>
<dbReference type="RefSeq" id="WP_324692291.1">
    <property type="nucleotide sequence ID" value="NZ_BAABCR010000003.1"/>
</dbReference>
<organism evidence="1 2">
    <name type="scientific">Flavobacterium cheonhonense</name>
    <dbReference type="NCBI Taxonomy" id="706185"/>
    <lineage>
        <taxon>Bacteria</taxon>
        <taxon>Pseudomonadati</taxon>
        <taxon>Bacteroidota</taxon>
        <taxon>Flavobacteriia</taxon>
        <taxon>Flavobacteriales</taxon>
        <taxon>Flavobacteriaceae</taxon>
        <taxon>Flavobacterium</taxon>
    </lineage>
</organism>
<evidence type="ECO:0008006" key="3">
    <source>
        <dbReference type="Google" id="ProtNLM"/>
    </source>
</evidence>
<dbReference type="Proteomes" id="UP001500968">
    <property type="component" value="Unassembled WGS sequence"/>
</dbReference>
<name>A0ABP7TAX0_9FLAO</name>
<comment type="caution">
    <text evidence="1">The sequence shown here is derived from an EMBL/GenBank/DDBJ whole genome shotgun (WGS) entry which is preliminary data.</text>
</comment>
<protein>
    <recommendedName>
        <fullName evidence="3">Lipoprotein</fullName>
    </recommendedName>
</protein>
<dbReference type="PROSITE" id="PS51257">
    <property type="entry name" value="PROKAR_LIPOPROTEIN"/>
    <property type="match status" value="1"/>
</dbReference>